<dbReference type="Proteomes" id="UP000887580">
    <property type="component" value="Unplaced"/>
</dbReference>
<proteinExistence type="predicted"/>
<sequence>MSETADFKRLKLFDPVDGSKNIINSNFLSCNNDKEKDYMDDKKDMQSLNIDDYISLKYGPSEKKVIVPHKTPHKIKNVIYLKQTYSTKANNSHKAVVGLSSILLPKNA</sequence>
<name>A0AC35F6M3_9BILA</name>
<evidence type="ECO:0000313" key="2">
    <source>
        <dbReference type="WBParaSite" id="PS1159_v2.g1447.t1"/>
    </source>
</evidence>
<organism evidence="1 2">
    <name type="scientific">Panagrolaimus sp. PS1159</name>
    <dbReference type="NCBI Taxonomy" id="55785"/>
    <lineage>
        <taxon>Eukaryota</taxon>
        <taxon>Metazoa</taxon>
        <taxon>Ecdysozoa</taxon>
        <taxon>Nematoda</taxon>
        <taxon>Chromadorea</taxon>
        <taxon>Rhabditida</taxon>
        <taxon>Tylenchina</taxon>
        <taxon>Panagrolaimomorpha</taxon>
        <taxon>Panagrolaimoidea</taxon>
        <taxon>Panagrolaimidae</taxon>
        <taxon>Panagrolaimus</taxon>
    </lineage>
</organism>
<reference evidence="2" key="1">
    <citation type="submission" date="2022-11" db="UniProtKB">
        <authorList>
            <consortium name="WormBaseParasite"/>
        </authorList>
    </citation>
    <scope>IDENTIFICATION</scope>
</reference>
<accession>A0AC35F6M3</accession>
<dbReference type="WBParaSite" id="PS1159_v2.g1447.t1">
    <property type="protein sequence ID" value="PS1159_v2.g1447.t1"/>
    <property type="gene ID" value="PS1159_v2.g1447"/>
</dbReference>
<evidence type="ECO:0000313" key="1">
    <source>
        <dbReference type="Proteomes" id="UP000887580"/>
    </source>
</evidence>
<protein>
    <submittedName>
        <fullName evidence="2">Uncharacterized protein</fullName>
    </submittedName>
</protein>